<evidence type="ECO:0000256" key="8">
    <source>
        <dbReference type="ARBA" id="ARBA00023034"/>
    </source>
</evidence>
<comment type="caution">
    <text evidence="12">The sequence shown here is derived from an EMBL/GenBank/DDBJ whole genome shotgun (WGS) entry which is preliminary data.</text>
</comment>
<evidence type="ECO:0000313" key="13">
    <source>
        <dbReference type="Proteomes" id="UP001168821"/>
    </source>
</evidence>
<keyword evidence="9 11" id="KW-0472">Membrane</keyword>
<dbReference type="EC" id="2.4.1.-" evidence="11"/>
<dbReference type="PANTHER" id="PTHR11214">
    <property type="entry name" value="BETA-1,3-N-ACETYLGLUCOSAMINYLTRANSFERASE"/>
    <property type="match status" value="1"/>
</dbReference>
<dbReference type="PANTHER" id="PTHR11214:SF314">
    <property type="entry name" value="HEXOSYLTRANSFERASE"/>
    <property type="match status" value="1"/>
</dbReference>
<evidence type="ECO:0000256" key="11">
    <source>
        <dbReference type="RuleBase" id="RU363063"/>
    </source>
</evidence>
<dbReference type="Proteomes" id="UP001168821">
    <property type="component" value="Unassembled WGS sequence"/>
</dbReference>
<name>A0AA38M910_9CUCU</name>
<sequence length="336" mass="39807">MWIFLPQMKFKKRLLFLSFVVIVGVLYLYFNSNWNAPVSSPPYVDGWNQNTSKDVSNYVSESSPPHIIPKDFCQKSGILLVMVNIKPDDFKVRQVIRETWARKRANVSFYFLVGEERNHNYEVQARLKFESEKYNDVIQERFLDSYNNLTLKSINMLKLFSRHCSKSYKYLMKIDGDVFLNVHNVLEMLSKRNSETDFLVGKLINDTKPFRDPRSKWYVPRELFPEEKYPDYLCGPTYLMSSDVAENLYRCTFETPIFYIEDVYITGICAKKINVVPRHDSMFKCQYTNKYICLHREKYSIHYYKPEEIRKAYRILVGNGCPASGSIMEWVCSLFF</sequence>
<keyword evidence="8 11" id="KW-0333">Golgi apparatus</keyword>
<dbReference type="InterPro" id="IPR002659">
    <property type="entry name" value="Glyco_trans_31"/>
</dbReference>
<keyword evidence="5 11" id="KW-0812">Transmembrane</keyword>
<keyword evidence="10" id="KW-0325">Glycoprotein</keyword>
<dbReference type="GO" id="GO:0000139">
    <property type="term" value="C:Golgi membrane"/>
    <property type="evidence" value="ECO:0007669"/>
    <property type="project" value="UniProtKB-SubCell"/>
</dbReference>
<comment type="subcellular location">
    <subcellularLocation>
        <location evidence="1 11">Golgi apparatus membrane</location>
        <topology evidence="1 11">Single-pass type II membrane protein</topology>
    </subcellularLocation>
</comment>
<dbReference type="GO" id="GO:0016758">
    <property type="term" value="F:hexosyltransferase activity"/>
    <property type="evidence" value="ECO:0007669"/>
    <property type="project" value="InterPro"/>
</dbReference>
<organism evidence="12 13">
    <name type="scientific">Zophobas morio</name>
    <dbReference type="NCBI Taxonomy" id="2755281"/>
    <lineage>
        <taxon>Eukaryota</taxon>
        <taxon>Metazoa</taxon>
        <taxon>Ecdysozoa</taxon>
        <taxon>Arthropoda</taxon>
        <taxon>Hexapoda</taxon>
        <taxon>Insecta</taxon>
        <taxon>Pterygota</taxon>
        <taxon>Neoptera</taxon>
        <taxon>Endopterygota</taxon>
        <taxon>Coleoptera</taxon>
        <taxon>Polyphaga</taxon>
        <taxon>Cucujiformia</taxon>
        <taxon>Tenebrionidae</taxon>
        <taxon>Zophobas</taxon>
    </lineage>
</organism>
<protein>
    <recommendedName>
        <fullName evidence="11">Hexosyltransferase</fullName>
        <ecNumber evidence="11">2.4.1.-</ecNumber>
    </recommendedName>
</protein>
<comment type="similarity">
    <text evidence="2 11">Belongs to the glycosyltransferase 31 family.</text>
</comment>
<evidence type="ECO:0000256" key="7">
    <source>
        <dbReference type="ARBA" id="ARBA00022989"/>
    </source>
</evidence>
<feature type="transmembrane region" description="Helical" evidence="11">
    <location>
        <begin position="12"/>
        <end position="30"/>
    </location>
</feature>
<evidence type="ECO:0000256" key="10">
    <source>
        <dbReference type="ARBA" id="ARBA00023180"/>
    </source>
</evidence>
<dbReference type="AlphaFoldDB" id="A0AA38M910"/>
<gene>
    <name evidence="12" type="ORF">Zmor_019233</name>
</gene>
<keyword evidence="6 11" id="KW-0735">Signal-anchor</keyword>
<evidence type="ECO:0000256" key="9">
    <source>
        <dbReference type="ARBA" id="ARBA00023136"/>
    </source>
</evidence>
<keyword evidence="7 11" id="KW-1133">Transmembrane helix</keyword>
<evidence type="ECO:0000256" key="5">
    <source>
        <dbReference type="ARBA" id="ARBA00022692"/>
    </source>
</evidence>
<keyword evidence="13" id="KW-1185">Reference proteome</keyword>
<evidence type="ECO:0000256" key="1">
    <source>
        <dbReference type="ARBA" id="ARBA00004323"/>
    </source>
</evidence>
<evidence type="ECO:0000256" key="4">
    <source>
        <dbReference type="ARBA" id="ARBA00022679"/>
    </source>
</evidence>
<evidence type="ECO:0000256" key="2">
    <source>
        <dbReference type="ARBA" id="ARBA00008661"/>
    </source>
</evidence>
<dbReference type="EMBL" id="JALNTZ010000006">
    <property type="protein sequence ID" value="KAJ3647349.1"/>
    <property type="molecule type" value="Genomic_DNA"/>
</dbReference>
<dbReference type="FunFam" id="3.90.550.50:FF:000001">
    <property type="entry name" value="Hexosyltransferase"/>
    <property type="match status" value="1"/>
</dbReference>
<keyword evidence="3 11" id="KW-0328">Glycosyltransferase</keyword>
<evidence type="ECO:0000313" key="12">
    <source>
        <dbReference type="EMBL" id="KAJ3647349.1"/>
    </source>
</evidence>
<evidence type="ECO:0000256" key="3">
    <source>
        <dbReference type="ARBA" id="ARBA00022676"/>
    </source>
</evidence>
<keyword evidence="4" id="KW-0808">Transferase</keyword>
<dbReference type="GO" id="GO:0006493">
    <property type="term" value="P:protein O-linked glycosylation"/>
    <property type="evidence" value="ECO:0007669"/>
    <property type="project" value="TreeGrafter"/>
</dbReference>
<dbReference type="Gene3D" id="3.90.550.50">
    <property type="match status" value="1"/>
</dbReference>
<evidence type="ECO:0000256" key="6">
    <source>
        <dbReference type="ARBA" id="ARBA00022968"/>
    </source>
</evidence>
<reference evidence="12" key="1">
    <citation type="journal article" date="2023" name="G3 (Bethesda)">
        <title>Whole genome assemblies of Zophobas morio and Tenebrio molitor.</title>
        <authorList>
            <person name="Kaur S."/>
            <person name="Stinson S.A."/>
            <person name="diCenzo G.C."/>
        </authorList>
    </citation>
    <scope>NUCLEOTIDE SEQUENCE</scope>
    <source>
        <strain evidence="12">QUZm001</strain>
    </source>
</reference>
<proteinExistence type="inferred from homology"/>
<dbReference type="Pfam" id="PF01762">
    <property type="entry name" value="Galactosyl_T"/>
    <property type="match status" value="1"/>
</dbReference>
<accession>A0AA38M910</accession>